<dbReference type="AlphaFoldDB" id="A0A402DU59"/>
<dbReference type="InterPro" id="IPR032344">
    <property type="entry name" value="DUF4862"/>
</dbReference>
<accession>A0A402DU59</accession>
<dbReference type="Proteomes" id="UP000289954">
    <property type="component" value="Unassembled WGS sequence"/>
</dbReference>
<dbReference type="Pfam" id="PF16154">
    <property type="entry name" value="DUF4862"/>
    <property type="match status" value="1"/>
</dbReference>
<organism evidence="1 2">
    <name type="scientific">Cellulomonas biazotea</name>
    <dbReference type="NCBI Taxonomy" id="1709"/>
    <lineage>
        <taxon>Bacteria</taxon>
        <taxon>Bacillati</taxon>
        <taxon>Actinomycetota</taxon>
        <taxon>Actinomycetes</taxon>
        <taxon>Micrococcales</taxon>
        <taxon>Cellulomonadaceae</taxon>
        <taxon>Cellulomonas</taxon>
    </lineage>
</organism>
<protein>
    <submittedName>
        <fullName evidence="1">DUF4862 domain-containing protein</fullName>
    </submittedName>
</protein>
<sequence>MTTQDLFVSAYITAPTDPAAEDAFYDAVAGLDLGGLEFALSPAGARTLDPDWIDAHVPAHWDLVVTLVPTMTVRRADQPAYGLASADDGARDRALDDVARARDLARALADRHGRRRVAAIEVHTAPGPLLGTTAAFARSLDELLGWDLAGAEVLVEHCDAHVPGQAPAKGFFTLDEEIAVVRSFDLPPERLGLSVNWGRSAIEGRDPATAVDHTRTAAATGLLRALVLSGATDADTAWGPAWGDMHIPPRGDAPALAASAASLLGPDEIAATLAAAGDVPRVGLKWAARPADADVAARLAIVTATVEQVVAARGALAATR</sequence>
<dbReference type="InterPro" id="IPR036237">
    <property type="entry name" value="Xyl_isomerase-like_sf"/>
</dbReference>
<dbReference type="SUPFAM" id="SSF51658">
    <property type="entry name" value="Xylose isomerase-like"/>
    <property type="match status" value="1"/>
</dbReference>
<evidence type="ECO:0000313" key="2">
    <source>
        <dbReference type="Proteomes" id="UP000289954"/>
    </source>
</evidence>
<reference evidence="1 2" key="1">
    <citation type="submission" date="2019-01" db="EMBL/GenBank/DDBJ databases">
        <title>Draft genome sequence of Cellulomonas takizawaensis strain TKZ-21.</title>
        <authorList>
            <person name="Yamamura H."/>
            <person name="Hayashi T."/>
            <person name="Hamada M."/>
            <person name="Serisawa Y."/>
            <person name="Matsuyama K."/>
            <person name="Nakagawa Y."/>
            <person name="Otoguro M."/>
            <person name="Yanagida F."/>
            <person name="Hayakawa M."/>
        </authorList>
    </citation>
    <scope>NUCLEOTIDE SEQUENCE [LARGE SCALE GENOMIC DNA]</scope>
    <source>
        <strain evidence="1 2">NBRC12680</strain>
    </source>
</reference>
<evidence type="ECO:0000313" key="1">
    <source>
        <dbReference type="EMBL" id="GCE77645.1"/>
    </source>
</evidence>
<dbReference type="EMBL" id="BIMR01000233">
    <property type="protein sequence ID" value="GCE77645.1"/>
    <property type="molecule type" value="Genomic_DNA"/>
</dbReference>
<dbReference type="OrthoDB" id="7307665at2"/>
<dbReference type="RefSeq" id="WP_130782255.1">
    <property type="nucleotide sequence ID" value="NZ_BIMR01000233.1"/>
</dbReference>
<proteinExistence type="predicted"/>
<name>A0A402DU59_9CELL</name>
<keyword evidence="2" id="KW-1185">Reference proteome</keyword>
<gene>
    <name evidence="1" type="ORF">CBZ_27010</name>
</gene>
<comment type="caution">
    <text evidence="1">The sequence shown here is derived from an EMBL/GenBank/DDBJ whole genome shotgun (WGS) entry which is preliminary data.</text>
</comment>